<feature type="transmembrane region" description="Helical" evidence="1">
    <location>
        <begin position="26"/>
        <end position="46"/>
    </location>
</feature>
<reference evidence="2" key="1">
    <citation type="submission" date="2018-06" db="EMBL/GenBank/DDBJ databases">
        <title>Paenibacillus xerothermodurans sp. nov. an extremely dry heat resistant spore forming bacterium isolated from the soil of Cape Canaveral, Florida.</title>
        <authorList>
            <person name="Seuylemezian A."/>
            <person name="Kaur N."/>
            <person name="Patil P."/>
            <person name="Patil P."/>
            <person name="Mayilraj S."/>
            <person name="Vaishampayan P."/>
        </authorList>
    </citation>
    <scope>NUCLEOTIDE SEQUENCE [LARGE SCALE GENOMIC DNA]</scope>
    <source>
        <strain evidence="2">ATCC 27380</strain>
    </source>
</reference>
<evidence type="ECO:0000313" key="3">
    <source>
        <dbReference type="Proteomes" id="UP000214746"/>
    </source>
</evidence>
<keyword evidence="3" id="KW-1185">Reference proteome</keyword>
<dbReference type="Proteomes" id="UP000214746">
    <property type="component" value="Unassembled WGS sequence"/>
</dbReference>
<gene>
    <name evidence="2" type="ORF">CBW46_008790</name>
</gene>
<keyword evidence="1" id="KW-1133">Transmembrane helix</keyword>
<keyword evidence="1" id="KW-0472">Membrane</keyword>
<dbReference type="AlphaFoldDB" id="A0A2W1NBW0"/>
<sequence length="61" mass="6308">MREGLIPTVLGTAVTAAGVAAMRMNYPTAGAAAAGFGLAHVVLGTIDMMQHGKQMKPYKHP</sequence>
<proteinExistence type="predicted"/>
<protein>
    <submittedName>
        <fullName evidence="2">Asparagine synthase</fullName>
    </submittedName>
</protein>
<dbReference type="RefSeq" id="WP_089199631.1">
    <property type="nucleotide sequence ID" value="NZ_NHRJ02000003.1"/>
</dbReference>
<evidence type="ECO:0000313" key="2">
    <source>
        <dbReference type="EMBL" id="PZE21434.1"/>
    </source>
</evidence>
<evidence type="ECO:0000256" key="1">
    <source>
        <dbReference type="SAM" id="Phobius"/>
    </source>
</evidence>
<keyword evidence="1" id="KW-0812">Transmembrane</keyword>
<name>A0A2W1NBW0_PAEXE</name>
<dbReference type="EMBL" id="NHRJ02000003">
    <property type="protein sequence ID" value="PZE21434.1"/>
    <property type="molecule type" value="Genomic_DNA"/>
</dbReference>
<accession>A0A2W1NBW0</accession>
<comment type="caution">
    <text evidence="2">The sequence shown here is derived from an EMBL/GenBank/DDBJ whole genome shotgun (WGS) entry which is preliminary data.</text>
</comment>
<organism evidence="2 3">
    <name type="scientific">Paenibacillus xerothermodurans</name>
    <dbReference type="NCBI Taxonomy" id="1977292"/>
    <lineage>
        <taxon>Bacteria</taxon>
        <taxon>Bacillati</taxon>
        <taxon>Bacillota</taxon>
        <taxon>Bacilli</taxon>
        <taxon>Bacillales</taxon>
        <taxon>Paenibacillaceae</taxon>
        <taxon>Paenibacillus</taxon>
    </lineage>
</organism>